<evidence type="ECO:0000256" key="1">
    <source>
        <dbReference type="ARBA" id="ARBA00023015"/>
    </source>
</evidence>
<keyword evidence="4" id="KW-1133">Transmembrane helix</keyword>
<dbReference type="OrthoDB" id="2644435at2"/>
<dbReference type="SMART" id="SM00342">
    <property type="entry name" value="HTH_ARAC"/>
    <property type="match status" value="1"/>
</dbReference>
<keyword evidence="1" id="KW-0805">Transcription regulation</keyword>
<dbReference type="PANTHER" id="PTHR43280">
    <property type="entry name" value="ARAC-FAMILY TRANSCRIPTIONAL REGULATOR"/>
    <property type="match status" value="1"/>
</dbReference>
<evidence type="ECO:0000259" key="5">
    <source>
        <dbReference type="PROSITE" id="PS01124"/>
    </source>
</evidence>
<dbReference type="GO" id="GO:0003700">
    <property type="term" value="F:DNA-binding transcription factor activity"/>
    <property type="evidence" value="ECO:0007669"/>
    <property type="project" value="InterPro"/>
</dbReference>
<keyword evidence="3" id="KW-0804">Transcription</keyword>
<dbReference type="PRINTS" id="PR00032">
    <property type="entry name" value="HTHARAC"/>
</dbReference>
<dbReference type="EMBL" id="LYPC01000028">
    <property type="protein sequence ID" value="OCT11456.1"/>
    <property type="molecule type" value="Genomic_DNA"/>
</dbReference>
<dbReference type="InterPro" id="IPR020449">
    <property type="entry name" value="Tscrpt_reg_AraC-type_HTH"/>
</dbReference>
<dbReference type="PANTHER" id="PTHR43280:SF28">
    <property type="entry name" value="HTH-TYPE TRANSCRIPTIONAL ACTIVATOR RHAS"/>
    <property type="match status" value="1"/>
</dbReference>
<gene>
    <name evidence="6" type="ORF">A8709_07240</name>
</gene>
<comment type="caution">
    <text evidence="6">The sequence shown here is derived from an EMBL/GenBank/DDBJ whole genome shotgun (WGS) entry which is preliminary data.</text>
</comment>
<organism evidence="6 7">
    <name type="scientific">Paenibacillus pectinilyticus</name>
    <dbReference type="NCBI Taxonomy" id="512399"/>
    <lineage>
        <taxon>Bacteria</taxon>
        <taxon>Bacillati</taxon>
        <taxon>Bacillota</taxon>
        <taxon>Bacilli</taxon>
        <taxon>Bacillales</taxon>
        <taxon>Paenibacillaceae</taxon>
        <taxon>Paenibacillus</taxon>
    </lineage>
</organism>
<dbReference type="STRING" id="512399.A8709_07240"/>
<feature type="transmembrane region" description="Helical" evidence="4">
    <location>
        <begin position="272"/>
        <end position="294"/>
    </location>
</feature>
<dbReference type="InterPro" id="IPR018060">
    <property type="entry name" value="HTH_AraC"/>
</dbReference>
<dbReference type="Proteomes" id="UP000093309">
    <property type="component" value="Unassembled WGS sequence"/>
</dbReference>
<keyword evidence="4" id="KW-0472">Membrane</keyword>
<dbReference type="Gene3D" id="1.10.10.60">
    <property type="entry name" value="Homeodomain-like"/>
    <property type="match status" value="2"/>
</dbReference>
<evidence type="ECO:0000256" key="4">
    <source>
        <dbReference type="SAM" id="Phobius"/>
    </source>
</evidence>
<keyword evidence="7" id="KW-1185">Reference proteome</keyword>
<dbReference type="RefSeq" id="WP_065858510.1">
    <property type="nucleotide sequence ID" value="NZ_LYPC01000028.1"/>
</dbReference>
<accession>A0A1C0ZTP4</accession>
<dbReference type="PROSITE" id="PS00041">
    <property type="entry name" value="HTH_ARAC_FAMILY_1"/>
    <property type="match status" value="1"/>
</dbReference>
<dbReference type="InterPro" id="IPR009057">
    <property type="entry name" value="Homeodomain-like_sf"/>
</dbReference>
<sequence length="731" mass="84410">MNVYKYKAKLIFSNIKTRLILILTLVICLAIALVGTVMYSLARHSLLEEIKVPHQQMLTFARDDVDRKMNDIMTTSIYAVLDPLTIDFLRYDNHKSMDTILGVVSMLDTLTQNNSLIDSIYLYDEKNRHVVGSSPFGFNSSMDTFGDKGWLSQLSLAEQDANNVTFAKRMKDQGEMISFIKRIYEDNKISGYLIINLKSSKLFSQIIPEGTTNNEAIRIIQDSKGETLFSIGENNKVQLNPNKYFITRLTSASTQWNYVYAVPQKQIFGKLYWIRTMTFIVSAVTMLIGMLIIFQVNRITFRPIERLIKTVRSHRNEALEVDFTQLESYVGRLLTQLTFLHGSNKELKAKFIQDMVYGRLRRKEFDRKWRLLYSEWRSDLPVYAVIVSVDAYYNWLNGYKQDDQLLLKFAVGNIFEEILGESFRVQFEDLTQDRSALIVQPLSTDTDLPMLYDKLLNGIEVADKLLKISLSVGVAVSLNPISGDLSSRYKQAEVLLLDRLYMGYKKLHVPEQALPYSEAQGPGSKNETIHEIVQGIKEGKTEYTNSILEKMRMEWETSNSKPLHVYRWYSNVIKEMITKFRDPEDEQFQEIMDALDSLQTLTFSDLHQMALDEASHLAEEVKRRKPTKHENYFRKMIEYIQDHYPENIGVSHVAEAGSISQSQANVLFKQETGTSIYDYITQVRIEKAEDLLKNTNLKVIEISEKVGYASENSFIRNFKKIKGITPGKFKE</sequence>
<feature type="transmembrane region" description="Helical" evidence="4">
    <location>
        <begin position="20"/>
        <end position="41"/>
    </location>
</feature>
<keyword evidence="4" id="KW-0812">Transmembrane</keyword>
<feature type="domain" description="HTH araC/xylS-type" evidence="5">
    <location>
        <begin position="634"/>
        <end position="731"/>
    </location>
</feature>
<evidence type="ECO:0000313" key="7">
    <source>
        <dbReference type="Proteomes" id="UP000093309"/>
    </source>
</evidence>
<dbReference type="SUPFAM" id="SSF46689">
    <property type="entry name" value="Homeodomain-like"/>
    <property type="match status" value="2"/>
</dbReference>
<reference evidence="7" key="1">
    <citation type="submission" date="2016-05" db="EMBL/GenBank/DDBJ databases">
        <title>Paenibacillus oryzae. sp. nov., isolated from the rice root.</title>
        <authorList>
            <person name="Zhang J."/>
            <person name="Zhang X."/>
        </authorList>
    </citation>
    <scope>NUCLEOTIDE SEQUENCE [LARGE SCALE GENOMIC DNA]</scope>
    <source>
        <strain evidence="7">KCTC13222</strain>
    </source>
</reference>
<keyword evidence="2" id="KW-0238">DNA-binding</keyword>
<evidence type="ECO:0000256" key="2">
    <source>
        <dbReference type="ARBA" id="ARBA00023125"/>
    </source>
</evidence>
<protein>
    <recommendedName>
        <fullName evidence="5">HTH araC/xylS-type domain-containing protein</fullName>
    </recommendedName>
</protein>
<dbReference type="Pfam" id="PF12833">
    <property type="entry name" value="HTH_18"/>
    <property type="match status" value="1"/>
</dbReference>
<name>A0A1C0ZTP4_9BACL</name>
<dbReference type="AlphaFoldDB" id="A0A1C0ZTP4"/>
<evidence type="ECO:0000313" key="6">
    <source>
        <dbReference type="EMBL" id="OCT11456.1"/>
    </source>
</evidence>
<dbReference type="GO" id="GO:0043565">
    <property type="term" value="F:sequence-specific DNA binding"/>
    <property type="evidence" value="ECO:0007669"/>
    <property type="project" value="InterPro"/>
</dbReference>
<proteinExistence type="predicted"/>
<dbReference type="PROSITE" id="PS01124">
    <property type="entry name" value="HTH_ARAC_FAMILY_2"/>
    <property type="match status" value="1"/>
</dbReference>
<dbReference type="InterPro" id="IPR018062">
    <property type="entry name" value="HTH_AraC-typ_CS"/>
</dbReference>
<evidence type="ECO:0000256" key="3">
    <source>
        <dbReference type="ARBA" id="ARBA00023163"/>
    </source>
</evidence>